<dbReference type="EMBL" id="LDAU01000176">
    <property type="protein sequence ID" value="KRX01121.1"/>
    <property type="molecule type" value="Genomic_DNA"/>
</dbReference>
<dbReference type="InParanoid" id="A0A0V0QFX9"/>
<keyword evidence="4" id="KW-1185">Reference proteome</keyword>
<accession>A0A0V0QFX9</accession>
<evidence type="ECO:0000313" key="3">
    <source>
        <dbReference type="EMBL" id="KRX01121.1"/>
    </source>
</evidence>
<name>A0A0V0QFX9_PSEPJ</name>
<comment type="caution">
    <text evidence="3">The sequence shown here is derived from an EMBL/GenBank/DDBJ whole genome shotgun (WGS) entry which is preliminary data.</text>
</comment>
<keyword evidence="1" id="KW-0175">Coiled coil</keyword>
<organism evidence="3 4">
    <name type="scientific">Pseudocohnilembus persalinus</name>
    <name type="common">Ciliate</name>
    <dbReference type="NCBI Taxonomy" id="266149"/>
    <lineage>
        <taxon>Eukaryota</taxon>
        <taxon>Sar</taxon>
        <taxon>Alveolata</taxon>
        <taxon>Ciliophora</taxon>
        <taxon>Intramacronucleata</taxon>
        <taxon>Oligohymenophorea</taxon>
        <taxon>Scuticociliatia</taxon>
        <taxon>Philasterida</taxon>
        <taxon>Pseudocohnilembidae</taxon>
        <taxon>Pseudocohnilembus</taxon>
    </lineage>
</organism>
<protein>
    <submittedName>
        <fullName evidence="3">Uncharacterized protein</fullName>
    </submittedName>
</protein>
<evidence type="ECO:0000256" key="2">
    <source>
        <dbReference type="SAM" id="MobiDB-lite"/>
    </source>
</evidence>
<feature type="coiled-coil region" evidence="1">
    <location>
        <begin position="10"/>
        <end position="37"/>
    </location>
</feature>
<dbReference type="Proteomes" id="UP000054937">
    <property type="component" value="Unassembled WGS sequence"/>
</dbReference>
<proteinExistence type="predicted"/>
<evidence type="ECO:0000313" key="4">
    <source>
        <dbReference type="Proteomes" id="UP000054937"/>
    </source>
</evidence>
<dbReference type="AlphaFoldDB" id="A0A0V0QFX9"/>
<feature type="region of interest" description="Disordered" evidence="2">
    <location>
        <begin position="85"/>
        <end position="104"/>
    </location>
</feature>
<gene>
    <name evidence="3" type="ORF">PPERSA_08222</name>
</gene>
<reference evidence="3 4" key="1">
    <citation type="journal article" date="2015" name="Sci. Rep.">
        <title>Genome of the facultative scuticociliatosis pathogen Pseudocohnilembus persalinus provides insight into its virulence through horizontal gene transfer.</title>
        <authorList>
            <person name="Xiong J."/>
            <person name="Wang G."/>
            <person name="Cheng J."/>
            <person name="Tian M."/>
            <person name="Pan X."/>
            <person name="Warren A."/>
            <person name="Jiang C."/>
            <person name="Yuan D."/>
            <person name="Miao W."/>
        </authorList>
    </citation>
    <scope>NUCLEOTIDE SEQUENCE [LARGE SCALE GENOMIC DNA]</scope>
    <source>
        <strain evidence="3">36N120E</strain>
    </source>
</reference>
<sequence>MSNNINFLDLIKQKDRLTEFENQRKKQQQEQQQQNLKKCSECFKPNYELNNKNICGSCNDIKDNSKNFRDKVHTFNNQQEYLEIKKRSSQDSQNSSNNQLNKQKIQVKLFNKY</sequence>
<evidence type="ECO:0000256" key="1">
    <source>
        <dbReference type="SAM" id="Coils"/>
    </source>
</evidence>
<feature type="compositionally biased region" description="Low complexity" evidence="2">
    <location>
        <begin position="90"/>
        <end position="104"/>
    </location>
</feature>